<dbReference type="GO" id="GO:0019005">
    <property type="term" value="C:SCF ubiquitin ligase complex"/>
    <property type="evidence" value="ECO:0007669"/>
    <property type="project" value="TreeGrafter"/>
</dbReference>
<dbReference type="InterPro" id="IPR032675">
    <property type="entry name" value="LRR_dom_sf"/>
</dbReference>
<proteinExistence type="predicted"/>
<dbReference type="EMBL" id="JAIXMP010000020">
    <property type="protein sequence ID" value="KAI9257198.1"/>
    <property type="molecule type" value="Genomic_DNA"/>
</dbReference>
<gene>
    <name evidence="1" type="ORF">BDA99DRAFT_133036</name>
</gene>
<dbReference type="Gene3D" id="3.80.10.10">
    <property type="entry name" value="Ribonuclease Inhibitor"/>
    <property type="match status" value="1"/>
</dbReference>
<dbReference type="SUPFAM" id="SSF52047">
    <property type="entry name" value="RNI-like"/>
    <property type="match status" value="1"/>
</dbReference>
<sequence length="589" mass="67949">MMNYLYQSIPAIELRGDPNDVLSSKKKKMCQYLQACGENLKEVVLYENLCPLLISEILTSCPNITRISSTTEESTSRTRLMHHRTQQYKNNSNDRTGRSNKFTDMKRMEYITRSHFTKVYDDYAERGSVIGDNDLKRMNDCKSLVYLEIVGLPIPAFRAPFWQKLRHLQHLILGEPRTPRLLDDVQVKLLHAIDIYCPNLITLRCGYHFKDRAVLPLSPSSSHSNNTNATNKKEKNGLKEITLRTMFYRKNMICKPCLGIESITSMIQRSYHMLQVLHLPIEVFNILVIETISKTIRTLSLLYELGLYTDRTPYYRNNGQGYNDNNVLKPQETRMLIQCCPLLKTIVLKVPTSNGSLLELSKLHQLQRIYFIDSIDEYFFPAVVREQQHLREGRGGDNDEKPTITHADLFFAHCTTLQQVTVRGSFFTDQDLFQLIVNNSELTLLSLHGCDQLTTHGITTALQQLTTTKNRLRSFTFVKLYADINFYEIMVALPNSIASIICVVTVPDDAMQTPHYIHDSLEQVMQTKSNNDDSFCPTVRVLFQNNKVHDNTRPNMLVFHCIPGKGIKEERKDGFEADLLRRRMFADIL</sequence>
<protein>
    <submittedName>
        <fullName evidence="1">Uncharacterized protein</fullName>
    </submittedName>
</protein>
<evidence type="ECO:0000313" key="2">
    <source>
        <dbReference type="Proteomes" id="UP001209540"/>
    </source>
</evidence>
<name>A0AAD5JVY3_9FUNG</name>
<reference evidence="1" key="2">
    <citation type="submission" date="2023-02" db="EMBL/GenBank/DDBJ databases">
        <authorList>
            <consortium name="DOE Joint Genome Institute"/>
            <person name="Mondo S.J."/>
            <person name="Chang Y."/>
            <person name="Wang Y."/>
            <person name="Ahrendt S."/>
            <person name="Andreopoulos W."/>
            <person name="Barry K."/>
            <person name="Beard J."/>
            <person name="Benny G.L."/>
            <person name="Blankenship S."/>
            <person name="Bonito G."/>
            <person name="Cuomo C."/>
            <person name="Desiro A."/>
            <person name="Gervers K.A."/>
            <person name="Hundley H."/>
            <person name="Kuo A."/>
            <person name="LaButti K."/>
            <person name="Lang B.F."/>
            <person name="Lipzen A."/>
            <person name="O'Donnell K."/>
            <person name="Pangilinan J."/>
            <person name="Reynolds N."/>
            <person name="Sandor L."/>
            <person name="Smith M.W."/>
            <person name="Tsang A."/>
            <person name="Grigoriev I.V."/>
            <person name="Stajich J.E."/>
            <person name="Spatafora J.W."/>
        </authorList>
    </citation>
    <scope>NUCLEOTIDE SEQUENCE</scope>
    <source>
        <strain evidence="1">RSA 2281</strain>
    </source>
</reference>
<reference evidence="1" key="1">
    <citation type="journal article" date="2022" name="IScience">
        <title>Evolution of zygomycete secretomes and the origins of terrestrial fungal ecologies.</title>
        <authorList>
            <person name="Chang Y."/>
            <person name="Wang Y."/>
            <person name="Mondo S."/>
            <person name="Ahrendt S."/>
            <person name="Andreopoulos W."/>
            <person name="Barry K."/>
            <person name="Beard J."/>
            <person name="Benny G.L."/>
            <person name="Blankenship S."/>
            <person name="Bonito G."/>
            <person name="Cuomo C."/>
            <person name="Desiro A."/>
            <person name="Gervers K.A."/>
            <person name="Hundley H."/>
            <person name="Kuo A."/>
            <person name="LaButti K."/>
            <person name="Lang B.F."/>
            <person name="Lipzen A."/>
            <person name="O'Donnell K."/>
            <person name="Pangilinan J."/>
            <person name="Reynolds N."/>
            <person name="Sandor L."/>
            <person name="Smith M.E."/>
            <person name="Tsang A."/>
            <person name="Grigoriev I.V."/>
            <person name="Stajich J.E."/>
            <person name="Spatafora J.W."/>
        </authorList>
    </citation>
    <scope>NUCLEOTIDE SEQUENCE</scope>
    <source>
        <strain evidence="1">RSA 2281</strain>
    </source>
</reference>
<dbReference type="PANTHER" id="PTHR13318">
    <property type="entry name" value="PARTNER OF PAIRED, ISOFORM B-RELATED"/>
    <property type="match status" value="1"/>
</dbReference>
<dbReference type="GO" id="GO:0031146">
    <property type="term" value="P:SCF-dependent proteasomal ubiquitin-dependent protein catabolic process"/>
    <property type="evidence" value="ECO:0007669"/>
    <property type="project" value="TreeGrafter"/>
</dbReference>
<dbReference type="AlphaFoldDB" id="A0AAD5JVY3"/>
<organism evidence="1 2">
    <name type="scientific">Phascolomyces articulosus</name>
    <dbReference type="NCBI Taxonomy" id="60185"/>
    <lineage>
        <taxon>Eukaryota</taxon>
        <taxon>Fungi</taxon>
        <taxon>Fungi incertae sedis</taxon>
        <taxon>Mucoromycota</taxon>
        <taxon>Mucoromycotina</taxon>
        <taxon>Mucoromycetes</taxon>
        <taxon>Mucorales</taxon>
        <taxon>Lichtheimiaceae</taxon>
        <taxon>Phascolomyces</taxon>
    </lineage>
</organism>
<evidence type="ECO:0000313" key="1">
    <source>
        <dbReference type="EMBL" id="KAI9257198.1"/>
    </source>
</evidence>
<keyword evidence="2" id="KW-1185">Reference proteome</keyword>
<comment type="caution">
    <text evidence="1">The sequence shown here is derived from an EMBL/GenBank/DDBJ whole genome shotgun (WGS) entry which is preliminary data.</text>
</comment>
<dbReference type="Proteomes" id="UP001209540">
    <property type="component" value="Unassembled WGS sequence"/>
</dbReference>
<accession>A0AAD5JVY3</accession>